<gene>
    <name evidence="4" type="ORF">GQX73_g10227</name>
</gene>
<proteinExistence type="predicted"/>
<keyword evidence="2" id="KW-0812">Transmembrane</keyword>
<dbReference type="GO" id="GO:0003723">
    <property type="term" value="F:RNA binding"/>
    <property type="evidence" value="ECO:0007669"/>
    <property type="project" value="InterPro"/>
</dbReference>
<dbReference type="InterPro" id="IPR039764">
    <property type="entry name" value="HABP4/SERBP1-like"/>
</dbReference>
<dbReference type="AlphaFoldDB" id="A0A7C8MLW5"/>
<comment type="caution">
    <text evidence="4">The sequence shown here is derived from an EMBL/GenBank/DDBJ whole genome shotgun (WGS) entry which is preliminary data.</text>
</comment>
<evidence type="ECO:0000256" key="1">
    <source>
        <dbReference type="SAM" id="MobiDB-lite"/>
    </source>
</evidence>
<feature type="compositionally biased region" description="Basic and acidic residues" evidence="1">
    <location>
        <begin position="357"/>
        <end position="368"/>
    </location>
</feature>
<organism evidence="4 5">
    <name type="scientific">Xylaria multiplex</name>
    <dbReference type="NCBI Taxonomy" id="323545"/>
    <lineage>
        <taxon>Eukaryota</taxon>
        <taxon>Fungi</taxon>
        <taxon>Dikarya</taxon>
        <taxon>Ascomycota</taxon>
        <taxon>Pezizomycotina</taxon>
        <taxon>Sordariomycetes</taxon>
        <taxon>Xylariomycetidae</taxon>
        <taxon>Xylariales</taxon>
        <taxon>Xylariaceae</taxon>
        <taxon>Xylaria</taxon>
    </lineage>
</organism>
<reference evidence="4 5" key="1">
    <citation type="submission" date="2019-12" db="EMBL/GenBank/DDBJ databases">
        <title>Draft genome sequence of the ascomycete Xylaria multiplex DSM 110363.</title>
        <authorList>
            <person name="Buettner E."/>
            <person name="Kellner H."/>
        </authorList>
    </citation>
    <scope>NUCLEOTIDE SEQUENCE [LARGE SCALE GENOMIC DNA]</scope>
    <source>
        <strain evidence="4 5">DSM 110363</strain>
    </source>
</reference>
<dbReference type="OrthoDB" id="5426471at2759"/>
<feature type="transmembrane region" description="Helical" evidence="2">
    <location>
        <begin position="119"/>
        <end position="143"/>
    </location>
</feature>
<dbReference type="InterPro" id="IPR006861">
    <property type="entry name" value="HABP4_PAIRBP1-bd"/>
</dbReference>
<keyword evidence="5" id="KW-1185">Reference proteome</keyword>
<evidence type="ECO:0000313" key="5">
    <source>
        <dbReference type="Proteomes" id="UP000481858"/>
    </source>
</evidence>
<dbReference type="PANTHER" id="PTHR12299:SF17">
    <property type="entry name" value="AT19571P-RELATED"/>
    <property type="match status" value="1"/>
</dbReference>
<dbReference type="GO" id="GO:0005634">
    <property type="term" value="C:nucleus"/>
    <property type="evidence" value="ECO:0007669"/>
    <property type="project" value="TreeGrafter"/>
</dbReference>
<dbReference type="SMART" id="SM01233">
    <property type="entry name" value="HABP4_PAI-RBP1"/>
    <property type="match status" value="1"/>
</dbReference>
<dbReference type="Gene3D" id="6.10.140.1040">
    <property type="match status" value="1"/>
</dbReference>
<accession>A0A7C8MLW5</accession>
<keyword evidence="2" id="KW-0472">Membrane</keyword>
<feature type="compositionally biased region" description="Basic and acidic residues" evidence="1">
    <location>
        <begin position="252"/>
        <end position="272"/>
    </location>
</feature>
<sequence length="483" mass="51274">MADNTYTRNYVIYYVTTCGYLAPPHPTPPGTAKTFSDPTIAPKRHGKVPTFSALQLRFSAHLVAVSARYSSSSSEERSTKPAADASDVCIAKPGLIEVRKATPCCVYISLVSVPVLVPVFILVLIAATAVAAIVVVVVVVVWVCPATARGAPTLATDIATTPHHMLMAMFRNDEEDDQPSGPVKTVEKTLPRTTKRNVEPQAPIKPAGTTGTRRAGPGGNEGAFRDRNAGSNANQRKSTDEVPRGSQRGGRGARERGGRGGRFPRDRDDRHTKGLPTGGSDKQAAQSWGATEGGAEAKDEQAGEEIAQSELKEATAEDAEDVATPAEPEDKHVSYVDYLAQQAEKKLALGDNLEIRKPNEGSKVDKKWANAKALNKEEGDDFIAATGGKTKRERERKAKQVVEIDNRFVEPERPRGGRGGGRGGGGRGGARGDGRGRGEGRGRGGRGDFRGEPRGEARGPRPAGREGASINTSDENAFPSLGA</sequence>
<evidence type="ECO:0000259" key="3">
    <source>
        <dbReference type="SMART" id="SM01233"/>
    </source>
</evidence>
<evidence type="ECO:0000313" key="4">
    <source>
        <dbReference type="EMBL" id="KAF2963347.1"/>
    </source>
</evidence>
<feature type="domain" description="Hyaluronan/mRNA-binding protein" evidence="3">
    <location>
        <begin position="264"/>
        <end position="361"/>
    </location>
</feature>
<dbReference type="Proteomes" id="UP000481858">
    <property type="component" value="Unassembled WGS sequence"/>
</dbReference>
<name>A0A7C8MLW5_9PEZI</name>
<feature type="compositionally biased region" description="Gly residues" evidence="1">
    <location>
        <begin position="417"/>
        <end position="429"/>
    </location>
</feature>
<dbReference type="InParanoid" id="A0A7C8MLW5"/>
<dbReference type="EMBL" id="WUBL01000212">
    <property type="protein sequence ID" value="KAF2963347.1"/>
    <property type="molecule type" value="Genomic_DNA"/>
</dbReference>
<evidence type="ECO:0000256" key="2">
    <source>
        <dbReference type="SAM" id="Phobius"/>
    </source>
</evidence>
<dbReference type="PANTHER" id="PTHR12299">
    <property type="entry name" value="HYALURONIC ACID-BINDING PROTEIN 4"/>
    <property type="match status" value="1"/>
</dbReference>
<protein>
    <recommendedName>
        <fullName evidence="3">Hyaluronan/mRNA-binding protein domain-containing protein</fullName>
    </recommendedName>
</protein>
<keyword evidence="2" id="KW-1133">Transmembrane helix</keyword>
<dbReference type="GO" id="GO:0005737">
    <property type="term" value="C:cytoplasm"/>
    <property type="evidence" value="ECO:0007669"/>
    <property type="project" value="TreeGrafter"/>
</dbReference>
<feature type="region of interest" description="Disordered" evidence="1">
    <location>
        <begin position="173"/>
        <end position="332"/>
    </location>
</feature>
<feature type="compositionally biased region" description="Low complexity" evidence="1">
    <location>
        <begin position="206"/>
        <end position="215"/>
    </location>
</feature>
<feature type="compositionally biased region" description="Basic and acidic residues" evidence="1">
    <location>
        <begin position="430"/>
        <end position="459"/>
    </location>
</feature>
<feature type="region of interest" description="Disordered" evidence="1">
    <location>
        <begin position="357"/>
        <end position="483"/>
    </location>
</feature>
<feature type="compositionally biased region" description="Basic and acidic residues" evidence="1">
    <location>
        <begin position="390"/>
        <end position="415"/>
    </location>
</feature>